<dbReference type="SUPFAM" id="SSF46785">
    <property type="entry name" value="Winged helix' DNA-binding domain"/>
    <property type="match status" value="1"/>
</dbReference>
<dbReference type="PROSITE" id="PS50987">
    <property type="entry name" value="HTH_ARSR_2"/>
    <property type="match status" value="1"/>
</dbReference>
<reference evidence="5 6" key="1">
    <citation type="submission" date="2016-10" db="EMBL/GenBank/DDBJ databases">
        <authorList>
            <person name="de Groot N.N."/>
        </authorList>
    </citation>
    <scope>NUCLEOTIDE SEQUENCE [LARGE SCALE GENOMIC DNA]</scope>
    <source>
        <strain evidence="5 6">DSM 25584</strain>
    </source>
</reference>
<dbReference type="InterPro" id="IPR011991">
    <property type="entry name" value="ArsR-like_HTH"/>
</dbReference>
<dbReference type="GO" id="GO:0003677">
    <property type="term" value="F:DNA binding"/>
    <property type="evidence" value="ECO:0007669"/>
    <property type="project" value="UniProtKB-KW"/>
</dbReference>
<dbReference type="PRINTS" id="PR00778">
    <property type="entry name" value="HTHARSR"/>
</dbReference>
<proteinExistence type="predicted"/>
<dbReference type="PANTHER" id="PTHR43132">
    <property type="entry name" value="ARSENICAL RESISTANCE OPERON REPRESSOR ARSR-RELATED"/>
    <property type="match status" value="1"/>
</dbReference>
<dbReference type="OrthoDB" id="9804742at2"/>
<feature type="domain" description="HTH arsR-type" evidence="4">
    <location>
        <begin position="1"/>
        <end position="95"/>
    </location>
</feature>
<evidence type="ECO:0000313" key="6">
    <source>
        <dbReference type="Proteomes" id="UP000199415"/>
    </source>
</evidence>
<dbReference type="EMBL" id="FNCE01000001">
    <property type="protein sequence ID" value="SDF59826.1"/>
    <property type="molecule type" value="Genomic_DNA"/>
</dbReference>
<dbReference type="RefSeq" id="WP_090018579.1">
    <property type="nucleotide sequence ID" value="NZ_FNCE01000001.1"/>
</dbReference>
<keyword evidence="6" id="KW-1185">Reference proteome</keyword>
<keyword evidence="2" id="KW-0238">DNA-binding</keyword>
<dbReference type="SMART" id="SM00418">
    <property type="entry name" value="HTH_ARSR"/>
    <property type="match status" value="1"/>
</dbReference>
<sequence>METQDAVPALAALAQSTRLNAFRALVQAGPDGMAQGELARCLDVQPATLSFHLQQLEQAGLVHGRRQSRHIYYAADYEGMRRLLAFLTEDCCGGRPEICGDLANHAAECAADDGDGSS</sequence>
<dbReference type="CDD" id="cd00090">
    <property type="entry name" value="HTH_ARSR"/>
    <property type="match status" value="1"/>
</dbReference>
<protein>
    <submittedName>
        <fullName evidence="5">Transcriptional regulator, ArsR family</fullName>
    </submittedName>
</protein>
<dbReference type="InterPro" id="IPR036390">
    <property type="entry name" value="WH_DNA-bd_sf"/>
</dbReference>
<keyword evidence="1" id="KW-0805">Transcription regulation</keyword>
<organism evidence="5 6">
    <name type="scientific">Limimonas halophila</name>
    <dbReference type="NCBI Taxonomy" id="1082479"/>
    <lineage>
        <taxon>Bacteria</taxon>
        <taxon>Pseudomonadati</taxon>
        <taxon>Pseudomonadota</taxon>
        <taxon>Alphaproteobacteria</taxon>
        <taxon>Rhodospirillales</taxon>
        <taxon>Rhodovibrionaceae</taxon>
        <taxon>Limimonas</taxon>
    </lineage>
</organism>
<keyword evidence="3" id="KW-0804">Transcription</keyword>
<evidence type="ECO:0000256" key="1">
    <source>
        <dbReference type="ARBA" id="ARBA00023015"/>
    </source>
</evidence>
<accession>A0A1G7MDU5</accession>
<dbReference type="InterPro" id="IPR036388">
    <property type="entry name" value="WH-like_DNA-bd_sf"/>
</dbReference>
<dbReference type="AlphaFoldDB" id="A0A1G7MDU5"/>
<dbReference type="InterPro" id="IPR051011">
    <property type="entry name" value="Metal_resp_trans_reg"/>
</dbReference>
<evidence type="ECO:0000256" key="3">
    <source>
        <dbReference type="ARBA" id="ARBA00023163"/>
    </source>
</evidence>
<name>A0A1G7MDU5_9PROT</name>
<evidence type="ECO:0000313" key="5">
    <source>
        <dbReference type="EMBL" id="SDF59826.1"/>
    </source>
</evidence>
<dbReference type="InterPro" id="IPR001845">
    <property type="entry name" value="HTH_ArsR_DNA-bd_dom"/>
</dbReference>
<evidence type="ECO:0000256" key="2">
    <source>
        <dbReference type="ARBA" id="ARBA00023125"/>
    </source>
</evidence>
<dbReference type="Pfam" id="PF12840">
    <property type="entry name" value="HTH_20"/>
    <property type="match status" value="1"/>
</dbReference>
<evidence type="ECO:0000259" key="4">
    <source>
        <dbReference type="PROSITE" id="PS50987"/>
    </source>
</evidence>
<dbReference type="Gene3D" id="1.10.10.10">
    <property type="entry name" value="Winged helix-like DNA-binding domain superfamily/Winged helix DNA-binding domain"/>
    <property type="match status" value="1"/>
</dbReference>
<dbReference type="Proteomes" id="UP000199415">
    <property type="component" value="Unassembled WGS sequence"/>
</dbReference>
<dbReference type="PANTHER" id="PTHR43132:SF2">
    <property type="entry name" value="ARSENICAL RESISTANCE OPERON REPRESSOR ARSR-RELATED"/>
    <property type="match status" value="1"/>
</dbReference>
<gene>
    <name evidence="5" type="ORF">SAMN05216241_101575</name>
</gene>
<dbReference type="NCBIfam" id="NF033788">
    <property type="entry name" value="HTH_metalloreg"/>
    <property type="match status" value="1"/>
</dbReference>
<dbReference type="STRING" id="1082479.SAMN05216241_101575"/>
<dbReference type="GO" id="GO:0003700">
    <property type="term" value="F:DNA-binding transcription factor activity"/>
    <property type="evidence" value="ECO:0007669"/>
    <property type="project" value="InterPro"/>
</dbReference>